<feature type="compositionally biased region" description="Basic residues" evidence="1">
    <location>
        <begin position="1"/>
        <end position="10"/>
    </location>
</feature>
<dbReference type="Proteomes" id="UP001515480">
    <property type="component" value="Unassembled WGS sequence"/>
</dbReference>
<proteinExistence type="predicted"/>
<dbReference type="AlphaFoldDB" id="A0AB34IFC2"/>
<protein>
    <submittedName>
        <fullName evidence="2">Uncharacterized protein</fullName>
    </submittedName>
</protein>
<feature type="region of interest" description="Disordered" evidence="1">
    <location>
        <begin position="1"/>
        <end position="21"/>
    </location>
</feature>
<dbReference type="Gene3D" id="2.60.120.620">
    <property type="entry name" value="q2cbj1_9rhob like domain"/>
    <property type="match status" value="1"/>
</dbReference>
<gene>
    <name evidence="2" type="ORF">AB1Y20_014484</name>
</gene>
<keyword evidence="3" id="KW-1185">Reference proteome</keyword>
<evidence type="ECO:0000313" key="3">
    <source>
        <dbReference type="Proteomes" id="UP001515480"/>
    </source>
</evidence>
<evidence type="ECO:0000313" key="2">
    <source>
        <dbReference type="EMBL" id="KAL1496905.1"/>
    </source>
</evidence>
<organism evidence="2 3">
    <name type="scientific">Prymnesium parvum</name>
    <name type="common">Toxic golden alga</name>
    <dbReference type="NCBI Taxonomy" id="97485"/>
    <lineage>
        <taxon>Eukaryota</taxon>
        <taxon>Haptista</taxon>
        <taxon>Haptophyta</taxon>
        <taxon>Prymnesiophyceae</taxon>
        <taxon>Prymnesiales</taxon>
        <taxon>Prymnesiaceae</taxon>
        <taxon>Prymnesium</taxon>
    </lineage>
</organism>
<reference evidence="2 3" key="1">
    <citation type="journal article" date="2024" name="Science">
        <title>Giant polyketide synthase enzymes in the biosynthesis of giant marine polyether toxins.</title>
        <authorList>
            <person name="Fallon T.R."/>
            <person name="Shende V.V."/>
            <person name="Wierzbicki I.H."/>
            <person name="Pendleton A.L."/>
            <person name="Watervoot N.F."/>
            <person name="Auber R.P."/>
            <person name="Gonzalez D.J."/>
            <person name="Wisecaver J.H."/>
            <person name="Moore B.S."/>
        </authorList>
    </citation>
    <scope>NUCLEOTIDE SEQUENCE [LARGE SCALE GENOMIC DNA]</scope>
    <source>
        <strain evidence="2 3">12B1</strain>
    </source>
</reference>
<comment type="caution">
    <text evidence="2">The sequence shown here is derived from an EMBL/GenBank/DDBJ whole genome shotgun (WGS) entry which is preliminary data.</text>
</comment>
<evidence type="ECO:0000256" key="1">
    <source>
        <dbReference type="SAM" id="MobiDB-lite"/>
    </source>
</evidence>
<name>A0AB34IFC2_PRYPA</name>
<accession>A0AB34IFC2</accession>
<sequence>MAPPRRRAGPRRPPASASASRLAARVLEAARELADADDPSTALRAASHALHLTSAAPPVGAPPLLAPHPPPSVLAALSLALLAEIHATATPPRLAAARDACEASLRRWKANGAALCRLAAIELHHGDARRARALYEAAAALPPLRAPRGGWAAALLAAPRAAAAAEASGSAALLALLDGDANAAASHLRRLGARLRLSEAVWDAVRHAPPRRALPSPRGEGWEGRGGEGVERYVGVVPPALLRQLRAAFGPRAPFWEETAYLERGYMSFWYDVSRPAESAVEAVAARVLPLLRCGGAVVGCEWWVHSKAASRALGNRHGHQLHFDTEEGVLYAHGEVRHPAVSAVLYLSGSAAAGPTVVLNQAYAATAPATHAYVSHPADGTLLLFPGHLLHGVCPAPTAAPPPRRRRADLPSALLGAASLPRRLTLMIGFWTEDLTRRVRRPPLSACAPTPRPSRRCTWPATLALPPGGGGAGAEAEAVREEVCVVSPAWEEVEAAPAGAAEAWQGLRVPEAIDNHFFVRGMDDFLFDHLEAAR</sequence>
<dbReference type="EMBL" id="JBGBPQ010000028">
    <property type="protein sequence ID" value="KAL1496905.1"/>
    <property type="molecule type" value="Genomic_DNA"/>
</dbReference>